<feature type="transmembrane region" description="Helical" evidence="1">
    <location>
        <begin position="131"/>
        <end position="152"/>
    </location>
</feature>
<feature type="transmembrane region" description="Helical" evidence="1">
    <location>
        <begin position="369"/>
        <end position="386"/>
    </location>
</feature>
<sequence>MSVLSRRNTDEPAEEASRLLLRIGVFLLFVISLIAPILARQTVYVLLPIGAALLLAAATLTPEEGSGRSMRSILLSPPFLAALLLAAWTALSLLWTPFEGPAERFAKITATLALVALATGFLPLRTKTSNLNLLPIGVAAATIALAAVTLLLKPQYTLDDILDVGPLGRAGLGLALLVWPAMGTLAVRGRWYSAAALAVATVIACYLSGAPNGVPALAVGAAVFAAAFGRARLMAIFLAALMTAIVLLAPLTAYAAHLIWPDRPPGFFRHLAFWGQMIEADGWRTLIGHGFGAATWGVLGGYLTPATPRSLIFKIWFDLGLLGAAAAALVAARTSLFVGQSRPALAPFLLGGLGAGFAICLFGPAAEQLWWLTLAGLDAIAFALVMRGQFRKRRPRLPIGWSAPAEDHASP</sequence>
<dbReference type="EMBL" id="CP044328">
    <property type="protein sequence ID" value="QGM92859.1"/>
    <property type="molecule type" value="Genomic_DNA"/>
</dbReference>
<feature type="transmembrane region" description="Helical" evidence="1">
    <location>
        <begin position="164"/>
        <end position="182"/>
    </location>
</feature>
<evidence type="ECO:0000256" key="1">
    <source>
        <dbReference type="SAM" id="Phobius"/>
    </source>
</evidence>
<evidence type="ECO:0000313" key="2">
    <source>
        <dbReference type="EMBL" id="QGM92859.1"/>
    </source>
</evidence>
<gene>
    <name evidence="2" type="ORF">F7D13_01850</name>
</gene>
<keyword evidence="1" id="KW-0472">Membrane</keyword>
<feature type="transmembrane region" description="Helical" evidence="1">
    <location>
        <begin position="311"/>
        <end position="332"/>
    </location>
</feature>
<feature type="transmembrane region" description="Helical" evidence="1">
    <location>
        <begin position="236"/>
        <end position="260"/>
    </location>
</feature>
<accession>A0ABX6EEJ3</accession>
<dbReference type="RefSeq" id="WP_154450796.1">
    <property type="nucleotide sequence ID" value="NZ_CP044328.1"/>
</dbReference>
<proteinExistence type="predicted"/>
<feature type="transmembrane region" description="Helical" evidence="1">
    <location>
        <begin position="20"/>
        <end position="38"/>
    </location>
</feature>
<feature type="transmembrane region" description="Helical" evidence="1">
    <location>
        <begin position="344"/>
        <end position="363"/>
    </location>
</feature>
<keyword evidence="3" id="KW-1185">Reference proteome</keyword>
<feature type="transmembrane region" description="Helical" evidence="1">
    <location>
        <begin position="105"/>
        <end position="124"/>
    </location>
</feature>
<dbReference type="Proteomes" id="UP000424673">
    <property type="component" value="Chromosome"/>
</dbReference>
<keyword evidence="1" id="KW-1133">Transmembrane helix</keyword>
<name>A0ABX6EEJ3_9HYPH</name>
<feature type="transmembrane region" description="Helical" evidence="1">
    <location>
        <begin position="73"/>
        <end position="93"/>
    </location>
</feature>
<protein>
    <recommendedName>
        <fullName evidence="4">O-antigen ligase domain-containing protein</fullName>
    </recommendedName>
</protein>
<reference evidence="2 3" key="2">
    <citation type="journal article" date="2021" name="AMB Express">
        <title>Isolation and characterisation of Methylocystis spp. for poly-3-hydroxybutyrate production using waste methane feedstocks.</title>
        <authorList>
            <person name="Rumah B.L."/>
            <person name="Stead C.E."/>
            <person name="Claxton Stevens B.H."/>
            <person name="Minton N.P."/>
            <person name="Grosse-Honebrink A."/>
            <person name="Zhang Y."/>
        </authorList>
    </citation>
    <scope>NUCLEOTIDE SEQUENCE [LARGE SCALE GENOMIC DNA]</scope>
    <source>
        <strain evidence="2 3">BRCS1</strain>
    </source>
</reference>
<evidence type="ECO:0000313" key="3">
    <source>
        <dbReference type="Proteomes" id="UP000424673"/>
    </source>
</evidence>
<evidence type="ECO:0008006" key="4">
    <source>
        <dbReference type="Google" id="ProtNLM"/>
    </source>
</evidence>
<reference evidence="3" key="1">
    <citation type="submission" date="2019-09" db="EMBL/GenBank/DDBJ databases">
        <title>Isolation and complete genome sequencing of Methylocystis species.</title>
        <authorList>
            <person name="Rumah B.L."/>
            <person name="Stead C.E."/>
            <person name="Stevens B.C."/>
            <person name="Minton N.P."/>
            <person name="Grosse-Honebrink A."/>
            <person name="Zhang Y."/>
        </authorList>
    </citation>
    <scope>NUCLEOTIDE SEQUENCE [LARGE SCALE GENOMIC DNA]</scope>
    <source>
        <strain evidence="3">BRCS1</strain>
    </source>
</reference>
<feature type="transmembrane region" description="Helical" evidence="1">
    <location>
        <begin position="189"/>
        <end position="207"/>
    </location>
</feature>
<feature type="transmembrane region" description="Helical" evidence="1">
    <location>
        <begin position="44"/>
        <end position="61"/>
    </location>
</feature>
<organism evidence="2 3">
    <name type="scientific">Methylocystis rosea</name>
    <dbReference type="NCBI Taxonomy" id="173366"/>
    <lineage>
        <taxon>Bacteria</taxon>
        <taxon>Pseudomonadati</taxon>
        <taxon>Pseudomonadota</taxon>
        <taxon>Alphaproteobacteria</taxon>
        <taxon>Hyphomicrobiales</taxon>
        <taxon>Methylocystaceae</taxon>
        <taxon>Methylocystis</taxon>
    </lineage>
</organism>
<keyword evidence="1" id="KW-0812">Transmembrane</keyword>